<keyword evidence="1" id="KW-0812">Transmembrane</keyword>
<evidence type="ECO:0000256" key="1">
    <source>
        <dbReference type="SAM" id="Phobius"/>
    </source>
</evidence>
<feature type="transmembrane region" description="Helical" evidence="1">
    <location>
        <begin position="344"/>
        <end position="362"/>
    </location>
</feature>
<feature type="transmembrane region" description="Helical" evidence="1">
    <location>
        <begin position="185"/>
        <end position="213"/>
    </location>
</feature>
<feature type="transmembrane region" description="Helical" evidence="1">
    <location>
        <begin position="21"/>
        <end position="43"/>
    </location>
</feature>
<keyword evidence="1" id="KW-1133">Transmembrane helix</keyword>
<feature type="transmembrane region" description="Helical" evidence="1">
    <location>
        <begin position="312"/>
        <end position="332"/>
    </location>
</feature>
<reference evidence="2 3" key="1">
    <citation type="submission" date="2017-06" db="EMBL/GenBank/DDBJ databases">
        <title>Complete genome sequence of Paenibacillus donghaensis KCTC 13049T isolated from East Sea sediment, South Korea.</title>
        <authorList>
            <person name="Jung B.K."/>
            <person name="Hong S.-J."/>
            <person name="Shin J.-H."/>
        </authorList>
    </citation>
    <scope>NUCLEOTIDE SEQUENCE [LARGE SCALE GENOMIC DNA]</scope>
    <source>
        <strain evidence="2 3">KCTC 13049</strain>
    </source>
</reference>
<dbReference type="OrthoDB" id="2576767at2"/>
<dbReference type="EMBL" id="CP021780">
    <property type="protein sequence ID" value="ASA24089.1"/>
    <property type="molecule type" value="Genomic_DNA"/>
</dbReference>
<evidence type="ECO:0000313" key="2">
    <source>
        <dbReference type="EMBL" id="ASA24089.1"/>
    </source>
</evidence>
<protein>
    <recommendedName>
        <fullName evidence="4">Glycosyltransferase RgtA/B/C/D-like domain-containing protein</fullName>
    </recommendedName>
</protein>
<keyword evidence="3" id="KW-1185">Reference proteome</keyword>
<keyword evidence="1" id="KW-0472">Membrane</keyword>
<proteinExistence type="predicted"/>
<organism evidence="2 3">
    <name type="scientific">Paenibacillus donghaensis</name>
    <dbReference type="NCBI Taxonomy" id="414771"/>
    <lineage>
        <taxon>Bacteria</taxon>
        <taxon>Bacillati</taxon>
        <taxon>Bacillota</taxon>
        <taxon>Bacilli</taxon>
        <taxon>Bacillales</taxon>
        <taxon>Paenibacillaceae</taxon>
        <taxon>Paenibacillus</taxon>
    </lineage>
</organism>
<evidence type="ECO:0008006" key="4">
    <source>
        <dbReference type="Google" id="ProtNLM"/>
    </source>
</evidence>
<dbReference type="KEGG" id="pdh:B9T62_26885"/>
<feature type="transmembrane region" description="Helical" evidence="1">
    <location>
        <begin position="398"/>
        <end position="416"/>
    </location>
</feature>
<dbReference type="AlphaFoldDB" id="A0A2Z2KNA7"/>
<evidence type="ECO:0000313" key="3">
    <source>
        <dbReference type="Proteomes" id="UP000249890"/>
    </source>
</evidence>
<sequence>MEMRLNYHVIRYLLQDRTDNKNALGLFILFVILYIAINTPYLLFMDRQADLVAAHNPFYGVKFGLNLFNFDPAMYYGYDNVSVIHPYKNIIAGPLGALANNGPGNVLFLIIQSALNAGGTALLYYILRRQRTGRAPSALIASLFGISSYSLFTSLIPDSYPYAQFGLVISVFCLQYYRDSKQSPIFPLAILGIVNFGITATNLIPYIGALIIQQMGRRAKAAVRTLLMVLSVFILLAIVLLLIQLVLPGGVTWVSSWQSGLKNGGFGYVAPFSLAHHWKAIYMLGISPLLTPNVTLIDTGITAIATDLSQSYPIYVSVIGFLFLAGALTGWIRGIRKLEGWIPMMFIGFAFCLHLIVGYGLATFNYDLYLYAGHFWFAFFLLISISVRSIINPRLYKAIIGLLVVVVLVTAVHNLLQHAHVLKDIRQGYVTLSEGSGR</sequence>
<feature type="transmembrane region" description="Helical" evidence="1">
    <location>
        <begin position="225"/>
        <end position="247"/>
    </location>
</feature>
<gene>
    <name evidence="2" type="ORF">B9T62_26885</name>
</gene>
<feature type="transmembrane region" description="Helical" evidence="1">
    <location>
        <begin position="138"/>
        <end position="156"/>
    </location>
</feature>
<accession>A0A2Z2KNA7</accession>
<feature type="transmembrane region" description="Helical" evidence="1">
    <location>
        <begin position="368"/>
        <end position="391"/>
    </location>
</feature>
<name>A0A2Z2KNA7_9BACL</name>
<feature type="transmembrane region" description="Helical" evidence="1">
    <location>
        <begin position="106"/>
        <end position="126"/>
    </location>
</feature>
<dbReference type="Proteomes" id="UP000249890">
    <property type="component" value="Chromosome"/>
</dbReference>